<name>A0A914GXZ9_GLORO</name>
<evidence type="ECO:0000313" key="3">
    <source>
        <dbReference type="WBParaSite" id="Gr19_v10_g12235.t1"/>
    </source>
</evidence>
<feature type="chain" id="PRO_5037111860" evidence="1">
    <location>
        <begin position="18"/>
        <end position="102"/>
    </location>
</feature>
<keyword evidence="1" id="KW-0732">Signal</keyword>
<feature type="signal peptide" evidence="1">
    <location>
        <begin position="1"/>
        <end position="17"/>
    </location>
</feature>
<keyword evidence="2" id="KW-1185">Reference proteome</keyword>
<organism evidence="2 3">
    <name type="scientific">Globodera rostochiensis</name>
    <name type="common">Golden nematode worm</name>
    <name type="synonym">Heterodera rostochiensis</name>
    <dbReference type="NCBI Taxonomy" id="31243"/>
    <lineage>
        <taxon>Eukaryota</taxon>
        <taxon>Metazoa</taxon>
        <taxon>Ecdysozoa</taxon>
        <taxon>Nematoda</taxon>
        <taxon>Chromadorea</taxon>
        <taxon>Rhabditida</taxon>
        <taxon>Tylenchina</taxon>
        <taxon>Tylenchomorpha</taxon>
        <taxon>Tylenchoidea</taxon>
        <taxon>Heteroderidae</taxon>
        <taxon>Heteroderinae</taxon>
        <taxon>Globodera</taxon>
    </lineage>
</organism>
<dbReference type="AlphaFoldDB" id="A0A914GXZ9"/>
<reference evidence="3" key="1">
    <citation type="submission" date="2022-11" db="UniProtKB">
        <authorList>
            <consortium name="WormBaseParasite"/>
        </authorList>
    </citation>
    <scope>IDENTIFICATION</scope>
</reference>
<accession>A0A914GXZ9</accession>
<evidence type="ECO:0000313" key="2">
    <source>
        <dbReference type="Proteomes" id="UP000887572"/>
    </source>
</evidence>
<protein>
    <submittedName>
        <fullName evidence="3">Uncharacterized protein</fullName>
    </submittedName>
</protein>
<dbReference type="Proteomes" id="UP000887572">
    <property type="component" value="Unplaced"/>
</dbReference>
<sequence>MIQQIPTALLLVTLATALLMLSGVKTNAQNAHLLVERDFGNAERVNDRPMNGVDGEVIDKMESRLLGALELLQTYRDAPIVPKFTVKRKNKFEFIRFGKRRR</sequence>
<evidence type="ECO:0000256" key="1">
    <source>
        <dbReference type="SAM" id="SignalP"/>
    </source>
</evidence>
<proteinExistence type="predicted"/>
<dbReference type="WBParaSite" id="Gr19_v10_g12235.t1">
    <property type="protein sequence ID" value="Gr19_v10_g12235.t1"/>
    <property type="gene ID" value="Gr19_v10_g12235"/>
</dbReference>